<evidence type="ECO:0000256" key="1">
    <source>
        <dbReference type="ARBA" id="ARBA00022723"/>
    </source>
</evidence>
<sequence>MEGSFLHTVLEFGKTKETNCDIASEKIENMSVQVKMEQPDDLLQVVYSEDENQDSSFYNVVNLITETEFQREIESGSERTCDKETSVNICSGSQFPGYFIKQENHFTEDVKSETNNISGETKLSGKNLKVSIVHQCDDKLYSCGKTFDNLTQQTKTYSGEKPYHCVVCGKQFGDKGTLKNHERIHTGEKPYSCTDCGKQFLLKSSLKIHERIHTGEKPYSCTDCGKQFLRKSSLKIHERIHTGEKPYKS</sequence>
<evidence type="ECO:0000313" key="9">
    <source>
        <dbReference type="RefSeq" id="XP_013792969.1"/>
    </source>
</evidence>
<feature type="domain" description="C2H2-type" evidence="7">
    <location>
        <begin position="219"/>
        <end position="246"/>
    </location>
</feature>
<evidence type="ECO:0000256" key="2">
    <source>
        <dbReference type="ARBA" id="ARBA00022737"/>
    </source>
</evidence>
<keyword evidence="2" id="KW-0677">Repeat</keyword>
<gene>
    <name evidence="9" type="primary">LOC106476897</name>
</gene>
<keyword evidence="3 6" id="KW-0863">Zinc-finger</keyword>
<organism evidence="8 9">
    <name type="scientific">Limulus polyphemus</name>
    <name type="common">Atlantic horseshoe crab</name>
    <dbReference type="NCBI Taxonomy" id="6850"/>
    <lineage>
        <taxon>Eukaryota</taxon>
        <taxon>Metazoa</taxon>
        <taxon>Ecdysozoa</taxon>
        <taxon>Arthropoda</taxon>
        <taxon>Chelicerata</taxon>
        <taxon>Merostomata</taxon>
        <taxon>Xiphosura</taxon>
        <taxon>Limulidae</taxon>
        <taxon>Limulus</taxon>
    </lineage>
</organism>
<protein>
    <submittedName>
        <fullName evidence="9">Zinc finger protein 658B-like</fullName>
    </submittedName>
</protein>
<dbReference type="PROSITE" id="PS00028">
    <property type="entry name" value="ZINC_FINGER_C2H2_1"/>
    <property type="match status" value="3"/>
</dbReference>
<dbReference type="PANTHER" id="PTHR14003:SF23">
    <property type="entry name" value="ZINC FINGER PROTEIN 143"/>
    <property type="match status" value="1"/>
</dbReference>
<dbReference type="GeneID" id="106476897"/>
<reference evidence="9" key="1">
    <citation type="submission" date="2025-08" db="UniProtKB">
        <authorList>
            <consortium name="RefSeq"/>
        </authorList>
    </citation>
    <scope>IDENTIFICATION</scope>
    <source>
        <tissue evidence="9">Muscle</tissue>
    </source>
</reference>
<evidence type="ECO:0000256" key="3">
    <source>
        <dbReference type="ARBA" id="ARBA00022771"/>
    </source>
</evidence>
<dbReference type="PANTHER" id="PTHR14003">
    <property type="entry name" value="TRANSCRIPTIONAL REPRESSOR PROTEIN YY"/>
    <property type="match status" value="1"/>
</dbReference>
<evidence type="ECO:0000256" key="5">
    <source>
        <dbReference type="ARBA" id="ARBA00023242"/>
    </source>
</evidence>
<dbReference type="InterPro" id="IPR036236">
    <property type="entry name" value="Znf_C2H2_sf"/>
</dbReference>
<dbReference type="SUPFAM" id="SSF57667">
    <property type="entry name" value="beta-beta-alpha zinc fingers"/>
    <property type="match status" value="2"/>
</dbReference>
<evidence type="ECO:0000256" key="4">
    <source>
        <dbReference type="ARBA" id="ARBA00022833"/>
    </source>
</evidence>
<dbReference type="PROSITE" id="PS50157">
    <property type="entry name" value="ZINC_FINGER_C2H2_2"/>
    <property type="match status" value="3"/>
</dbReference>
<keyword evidence="4" id="KW-0862">Zinc</keyword>
<keyword evidence="1" id="KW-0479">Metal-binding</keyword>
<feature type="domain" description="C2H2-type" evidence="7">
    <location>
        <begin position="163"/>
        <end position="190"/>
    </location>
</feature>
<dbReference type="Pfam" id="PF00096">
    <property type="entry name" value="zf-C2H2"/>
    <property type="match status" value="3"/>
</dbReference>
<evidence type="ECO:0000313" key="8">
    <source>
        <dbReference type="Proteomes" id="UP000694941"/>
    </source>
</evidence>
<feature type="domain" description="C2H2-type" evidence="7">
    <location>
        <begin position="191"/>
        <end position="218"/>
    </location>
</feature>
<keyword evidence="5" id="KW-0539">Nucleus</keyword>
<accession>A0ABM1C2B6</accession>
<proteinExistence type="predicted"/>
<dbReference type="RefSeq" id="XP_013792969.1">
    <property type="nucleotide sequence ID" value="XM_013937515.1"/>
</dbReference>
<dbReference type="InterPro" id="IPR013087">
    <property type="entry name" value="Znf_C2H2_type"/>
</dbReference>
<dbReference type="Gene3D" id="3.30.160.60">
    <property type="entry name" value="Classic Zinc Finger"/>
    <property type="match status" value="3"/>
</dbReference>
<dbReference type="SMART" id="SM00355">
    <property type="entry name" value="ZnF_C2H2"/>
    <property type="match status" value="3"/>
</dbReference>
<name>A0ABM1C2B6_LIMPO</name>
<evidence type="ECO:0000256" key="6">
    <source>
        <dbReference type="PROSITE-ProRule" id="PRU00042"/>
    </source>
</evidence>
<keyword evidence="8" id="KW-1185">Reference proteome</keyword>
<dbReference type="Proteomes" id="UP000694941">
    <property type="component" value="Unplaced"/>
</dbReference>
<evidence type="ECO:0000259" key="7">
    <source>
        <dbReference type="PROSITE" id="PS50157"/>
    </source>
</evidence>